<sequence>MAHLRPAPSIYISRRSRLCSLLSTECVSVALVTKEDHSTISNLVMAKSRDEPLTSSIAEDWMEETDSIELHVYGDTTKWTYGAVAYLKVISKDKTTSIWQL</sequence>
<gene>
    <name evidence="1" type="ORF">TSPI_04480</name>
</gene>
<dbReference type="EMBL" id="JBEUSY010000478">
    <property type="protein sequence ID" value="KAL1230128.1"/>
    <property type="molecule type" value="Genomic_DNA"/>
</dbReference>
<proteinExistence type="predicted"/>
<dbReference type="Proteomes" id="UP001558632">
    <property type="component" value="Unassembled WGS sequence"/>
</dbReference>
<reference evidence="1 2" key="1">
    <citation type="submission" date="2024-07" db="EMBL/GenBank/DDBJ databases">
        <title>Enhanced genomic and transcriptomic resources for Trichinella pseudospiralis and T. spiralis underpin the discovery of pronounced molecular differences between stages and species.</title>
        <authorList>
            <person name="Pasi K.K."/>
            <person name="La Rosa G."/>
            <person name="Gomez-Morales M.A."/>
            <person name="Tosini F."/>
            <person name="Sumanam S."/>
            <person name="Young N.D."/>
            <person name="Chang B.C."/>
            <person name="Robin G.B."/>
        </authorList>
    </citation>
    <scope>NUCLEOTIDE SEQUENCE [LARGE SCALE GENOMIC DNA]</scope>
    <source>
        <strain evidence="1">ISS534</strain>
    </source>
</reference>
<name>A0ABR3K736_TRISP</name>
<evidence type="ECO:0000313" key="2">
    <source>
        <dbReference type="Proteomes" id="UP001558632"/>
    </source>
</evidence>
<accession>A0ABR3K736</accession>
<keyword evidence="2" id="KW-1185">Reference proteome</keyword>
<organism evidence="1 2">
    <name type="scientific">Trichinella spiralis</name>
    <name type="common">Trichina worm</name>
    <dbReference type="NCBI Taxonomy" id="6334"/>
    <lineage>
        <taxon>Eukaryota</taxon>
        <taxon>Metazoa</taxon>
        <taxon>Ecdysozoa</taxon>
        <taxon>Nematoda</taxon>
        <taxon>Enoplea</taxon>
        <taxon>Dorylaimia</taxon>
        <taxon>Trichinellida</taxon>
        <taxon>Trichinellidae</taxon>
        <taxon>Trichinella</taxon>
    </lineage>
</organism>
<comment type="caution">
    <text evidence="1">The sequence shown here is derived from an EMBL/GenBank/DDBJ whole genome shotgun (WGS) entry which is preliminary data.</text>
</comment>
<protein>
    <submittedName>
        <fullName evidence="1">L-gulonolactone oxidase</fullName>
    </submittedName>
</protein>
<evidence type="ECO:0000313" key="1">
    <source>
        <dbReference type="EMBL" id="KAL1230128.1"/>
    </source>
</evidence>